<name>A0A7D6ZTD9_9NOCA</name>
<dbReference type="Gene3D" id="1.20.120.450">
    <property type="entry name" value="dinb family like domain"/>
    <property type="match status" value="1"/>
</dbReference>
<gene>
    <name evidence="2" type="ORF">H0264_22655</name>
</gene>
<dbReference type="KEGG" id="nhu:H0264_22655"/>
<dbReference type="InterPro" id="IPR024344">
    <property type="entry name" value="MDMPI_metal-binding"/>
</dbReference>
<evidence type="ECO:0000313" key="2">
    <source>
        <dbReference type="EMBL" id="QLY28189.1"/>
    </source>
</evidence>
<evidence type="ECO:0000313" key="3">
    <source>
        <dbReference type="Proteomes" id="UP000515512"/>
    </source>
</evidence>
<dbReference type="InterPro" id="IPR034660">
    <property type="entry name" value="DinB/YfiT-like"/>
</dbReference>
<dbReference type="RefSeq" id="WP_181579397.1">
    <property type="nucleotide sequence ID" value="NZ_CP059399.1"/>
</dbReference>
<dbReference type="GO" id="GO:0046872">
    <property type="term" value="F:metal ion binding"/>
    <property type="evidence" value="ECO:0007669"/>
    <property type="project" value="InterPro"/>
</dbReference>
<dbReference type="Proteomes" id="UP000515512">
    <property type="component" value="Chromosome"/>
</dbReference>
<protein>
    <submittedName>
        <fullName evidence="2">Maleylpyruvate isomerase family mycothiol-dependent enzyme</fullName>
    </submittedName>
</protein>
<proteinExistence type="predicted"/>
<dbReference type="InterPro" id="IPR017517">
    <property type="entry name" value="Maleyloyr_isom"/>
</dbReference>
<keyword evidence="3" id="KW-1185">Reference proteome</keyword>
<keyword evidence="2" id="KW-0670">Pyruvate</keyword>
<sequence length="262" mass="28338">MPAPDLDALRRERQAVLDFCADLTEAEWHTPSRAAGWTVKDVVAHMAAETRALVTPAALRFMTTGDVEQLNERSVAAARSHSPQRVLSGFSRWTRVGTAAMSVTSAPALNHIPLRIGELGTYPARILPALFTFDLHTHLRHDIAPALGRPAPATDETRMAAILGWLMALLEQSQARTLAWLDTPVALTLIGPGGGTWRIQPAGQGRLSVRHGDAEGASARITGSAIDFPSWATTRSPWRDHNLELTGDTALASRLLDTLNLV</sequence>
<dbReference type="GO" id="GO:0016853">
    <property type="term" value="F:isomerase activity"/>
    <property type="evidence" value="ECO:0007669"/>
    <property type="project" value="UniProtKB-KW"/>
</dbReference>
<keyword evidence="2" id="KW-0413">Isomerase</keyword>
<dbReference type="NCBIfam" id="TIGR03083">
    <property type="entry name" value="maleylpyruvate isomerase family mycothiol-dependent enzyme"/>
    <property type="match status" value="1"/>
</dbReference>
<dbReference type="Pfam" id="PF11716">
    <property type="entry name" value="MDMPI_N"/>
    <property type="match status" value="1"/>
</dbReference>
<organism evidence="2 3">
    <name type="scientific">Nocardia huaxiensis</name>
    <dbReference type="NCBI Taxonomy" id="2755382"/>
    <lineage>
        <taxon>Bacteria</taxon>
        <taxon>Bacillati</taxon>
        <taxon>Actinomycetota</taxon>
        <taxon>Actinomycetes</taxon>
        <taxon>Mycobacteriales</taxon>
        <taxon>Nocardiaceae</taxon>
        <taxon>Nocardia</taxon>
    </lineage>
</organism>
<feature type="domain" description="Mycothiol-dependent maleylpyruvate isomerase metal-binding" evidence="1">
    <location>
        <begin position="9"/>
        <end position="100"/>
    </location>
</feature>
<evidence type="ECO:0000259" key="1">
    <source>
        <dbReference type="Pfam" id="PF11716"/>
    </source>
</evidence>
<accession>A0A7D6ZTD9</accession>
<dbReference type="AlphaFoldDB" id="A0A7D6ZTD9"/>
<reference evidence="2 3" key="1">
    <citation type="submission" date="2020-07" db="EMBL/GenBank/DDBJ databases">
        <authorList>
            <person name="Zhuang K."/>
            <person name="Ran Y."/>
        </authorList>
    </citation>
    <scope>NUCLEOTIDE SEQUENCE [LARGE SCALE GENOMIC DNA]</scope>
    <source>
        <strain evidence="2 3">WCH-YHL-001</strain>
    </source>
</reference>
<dbReference type="EMBL" id="CP059399">
    <property type="protein sequence ID" value="QLY28189.1"/>
    <property type="molecule type" value="Genomic_DNA"/>
</dbReference>
<dbReference type="SUPFAM" id="SSF109854">
    <property type="entry name" value="DinB/YfiT-like putative metalloenzymes"/>
    <property type="match status" value="1"/>
</dbReference>